<dbReference type="EMBL" id="JACORU010000008">
    <property type="protein sequence ID" value="MBC5767006.1"/>
    <property type="molecule type" value="Genomic_DNA"/>
</dbReference>
<name>A0A923MCH3_9BURK</name>
<comment type="caution">
    <text evidence="1">The sequence shown here is derived from an EMBL/GenBank/DDBJ whole genome shotgun (WGS) entry which is preliminary data.</text>
</comment>
<dbReference type="RefSeq" id="WP_187083486.1">
    <property type="nucleotide sequence ID" value="NZ_JACORU010000008.1"/>
</dbReference>
<keyword evidence="2" id="KW-1185">Reference proteome</keyword>
<evidence type="ECO:0000313" key="2">
    <source>
        <dbReference type="Proteomes" id="UP000596827"/>
    </source>
</evidence>
<dbReference type="Proteomes" id="UP000596827">
    <property type="component" value="Unassembled WGS sequence"/>
</dbReference>
<proteinExistence type="predicted"/>
<gene>
    <name evidence="1" type="ORF">H8R02_21250</name>
</gene>
<reference evidence="1" key="1">
    <citation type="submission" date="2020-08" db="EMBL/GenBank/DDBJ databases">
        <title>Ramlibacter sp. GTP1 16S ribosomal RNA gene genome sequencing and assembly.</title>
        <authorList>
            <person name="Kang M."/>
        </authorList>
    </citation>
    <scope>NUCLEOTIDE SEQUENCE</scope>
    <source>
        <strain evidence="1">GTP1</strain>
    </source>
</reference>
<evidence type="ECO:0000313" key="1">
    <source>
        <dbReference type="EMBL" id="MBC5767006.1"/>
    </source>
</evidence>
<organism evidence="1 2">
    <name type="scientific">Ramlibacter albus</name>
    <dbReference type="NCBI Taxonomy" id="2079448"/>
    <lineage>
        <taxon>Bacteria</taxon>
        <taxon>Pseudomonadati</taxon>
        <taxon>Pseudomonadota</taxon>
        <taxon>Betaproteobacteria</taxon>
        <taxon>Burkholderiales</taxon>
        <taxon>Comamonadaceae</taxon>
        <taxon>Ramlibacter</taxon>
    </lineage>
</organism>
<dbReference type="AlphaFoldDB" id="A0A923MCH3"/>
<accession>A0A923MCH3</accession>
<protein>
    <submittedName>
        <fullName evidence="1">Uncharacterized protein</fullName>
    </submittedName>
</protein>
<sequence>MNFEEIVQIFNRAKSLVRNAATRGMRVAVMTDANAEPMVVGAGTAQQVQRFSGLMQECGFQPVELTSRGEFSAYDVLFVPAGKVSSVLARL</sequence>